<protein>
    <submittedName>
        <fullName evidence="3">Uncharacterized protein</fullName>
    </submittedName>
</protein>
<sequence>MEKSKIRSSIFLLAMLLVVGTGCSQEPNAETPKTTETPVNEAAQSPQTVKKGTGKDTEVFQEGVMIDVSDYKNEQKYKELLQTLESNMNAMVKKDAVAFEKTFLSQKDFESNRFFLDTQDRYQFVGKPTIIEQEDKDRIDVGVRYRVKGSEVGENFKETGIMYNFKKDASGDWKVIMID</sequence>
<comment type="caution">
    <text evidence="3">The sequence shown here is derived from an EMBL/GenBank/DDBJ whole genome shotgun (WGS) entry which is preliminary data.</text>
</comment>
<dbReference type="EMBL" id="BMFU01000009">
    <property type="protein sequence ID" value="GGH66744.1"/>
    <property type="molecule type" value="Genomic_DNA"/>
</dbReference>
<dbReference type="PROSITE" id="PS51257">
    <property type="entry name" value="PROKAR_LIPOPROTEIN"/>
    <property type="match status" value="1"/>
</dbReference>
<feature type="signal peptide" evidence="2">
    <location>
        <begin position="1"/>
        <end position="24"/>
    </location>
</feature>
<dbReference type="Proteomes" id="UP000652153">
    <property type="component" value="Unassembled WGS sequence"/>
</dbReference>
<evidence type="ECO:0000313" key="3">
    <source>
        <dbReference type="EMBL" id="GGH66744.1"/>
    </source>
</evidence>
<evidence type="ECO:0000313" key="4">
    <source>
        <dbReference type="Proteomes" id="UP000652153"/>
    </source>
</evidence>
<dbReference type="RefSeq" id="WP_188594130.1">
    <property type="nucleotide sequence ID" value="NZ_BMFU01000009.1"/>
</dbReference>
<name>A0ABQ1ZJE1_9BACL</name>
<reference evidence="4" key="1">
    <citation type="journal article" date="2019" name="Int. J. Syst. Evol. Microbiol.">
        <title>The Global Catalogue of Microorganisms (GCM) 10K type strain sequencing project: providing services to taxonomists for standard genome sequencing and annotation.</title>
        <authorList>
            <consortium name="The Broad Institute Genomics Platform"/>
            <consortium name="The Broad Institute Genome Sequencing Center for Infectious Disease"/>
            <person name="Wu L."/>
            <person name="Ma J."/>
        </authorList>
    </citation>
    <scope>NUCLEOTIDE SEQUENCE [LARGE SCALE GENOMIC DNA]</scope>
    <source>
        <strain evidence="4">CGMCC 1.12770</strain>
    </source>
</reference>
<feature type="compositionally biased region" description="Polar residues" evidence="1">
    <location>
        <begin position="25"/>
        <end position="50"/>
    </location>
</feature>
<gene>
    <name evidence="3" type="ORF">GCM10008014_47470</name>
</gene>
<keyword evidence="2" id="KW-0732">Signal</keyword>
<organism evidence="3 4">
    <name type="scientific">Paenibacillus silvae</name>
    <dbReference type="NCBI Taxonomy" id="1325358"/>
    <lineage>
        <taxon>Bacteria</taxon>
        <taxon>Bacillati</taxon>
        <taxon>Bacillota</taxon>
        <taxon>Bacilli</taxon>
        <taxon>Bacillales</taxon>
        <taxon>Paenibacillaceae</taxon>
        <taxon>Paenibacillus</taxon>
    </lineage>
</organism>
<proteinExistence type="predicted"/>
<accession>A0ABQ1ZJE1</accession>
<evidence type="ECO:0000256" key="2">
    <source>
        <dbReference type="SAM" id="SignalP"/>
    </source>
</evidence>
<feature type="chain" id="PRO_5046733647" evidence="2">
    <location>
        <begin position="25"/>
        <end position="179"/>
    </location>
</feature>
<keyword evidence="4" id="KW-1185">Reference proteome</keyword>
<feature type="region of interest" description="Disordered" evidence="1">
    <location>
        <begin position="25"/>
        <end position="54"/>
    </location>
</feature>
<evidence type="ECO:0000256" key="1">
    <source>
        <dbReference type="SAM" id="MobiDB-lite"/>
    </source>
</evidence>